<sequence length="108" mass="11973">MTRLIDKEVLLDLQSQIGQNMLPLIVQTFISEGDKYLSMLRGDISRSELQKLSHALKSSAASLGAIQLSQEAQRIDDLLDTEMNASPDSQRLISLLDASLIALRTYLV</sequence>
<dbReference type="Proteomes" id="UP001165393">
    <property type="component" value="Unassembled WGS sequence"/>
</dbReference>
<dbReference type="RefSeq" id="WP_251262756.1">
    <property type="nucleotide sequence ID" value="NZ_JAMQGP010000010.1"/>
</dbReference>
<feature type="modified residue" description="Phosphohistidine" evidence="2">
    <location>
        <position position="54"/>
    </location>
</feature>
<dbReference type="InterPro" id="IPR036641">
    <property type="entry name" value="HPT_dom_sf"/>
</dbReference>
<dbReference type="EMBL" id="JAMQGP010000010">
    <property type="protein sequence ID" value="MCM2681272.1"/>
    <property type="molecule type" value="Genomic_DNA"/>
</dbReference>
<evidence type="ECO:0000313" key="5">
    <source>
        <dbReference type="Proteomes" id="UP001165393"/>
    </source>
</evidence>
<keyword evidence="2" id="KW-0597">Phosphoprotein</keyword>
<organism evidence="4 5">
    <name type="scientific">Echinimonas agarilytica</name>
    <dbReference type="NCBI Taxonomy" id="1215918"/>
    <lineage>
        <taxon>Bacteria</taxon>
        <taxon>Pseudomonadati</taxon>
        <taxon>Pseudomonadota</taxon>
        <taxon>Gammaproteobacteria</taxon>
        <taxon>Alteromonadales</taxon>
        <taxon>Echinimonadaceae</taxon>
        <taxon>Echinimonas</taxon>
    </lineage>
</organism>
<keyword evidence="5" id="KW-1185">Reference proteome</keyword>
<proteinExistence type="predicted"/>
<dbReference type="Pfam" id="PF01627">
    <property type="entry name" value="Hpt"/>
    <property type="match status" value="1"/>
</dbReference>
<evidence type="ECO:0000256" key="2">
    <source>
        <dbReference type="PROSITE-ProRule" id="PRU00110"/>
    </source>
</evidence>
<gene>
    <name evidence="4" type="ORF">NAF29_16615</name>
</gene>
<comment type="caution">
    <text evidence="4">The sequence shown here is derived from an EMBL/GenBank/DDBJ whole genome shotgun (WGS) entry which is preliminary data.</text>
</comment>
<feature type="domain" description="HPt" evidence="3">
    <location>
        <begin position="14"/>
        <end position="108"/>
    </location>
</feature>
<dbReference type="GO" id="GO:0000160">
    <property type="term" value="P:phosphorelay signal transduction system"/>
    <property type="evidence" value="ECO:0007669"/>
    <property type="project" value="UniProtKB-KW"/>
</dbReference>
<dbReference type="SUPFAM" id="SSF47226">
    <property type="entry name" value="Histidine-containing phosphotransfer domain, HPT domain"/>
    <property type="match status" value="1"/>
</dbReference>
<protein>
    <submittedName>
        <fullName evidence="4">Hpt domain-containing protein</fullName>
    </submittedName>
</protein>
<dbReference type="GO" id="GO:0004672">
    <property type="term" value="F:protein kinase activity"/>
    <property type="evidence" value="ECO:0007669"/>
    <property type="project" value="UniProtKB-ARBA"/>
</dbReference>
<dbReference type="PROSITE" id="PS50894">
    <property type="entry name" value="HPT"/>
    <property type="match status" value="1"/>
</dbReference>
<accession>A0AA41WAG6</accession>
<dbReference type="InterPro" id="IPR008207">
    <property type="entry name" value="Sig_transdc_His_kin_Hpt_dom"/>
</dbReference>
<reference evidence="4 5" key="1">
    <citation type="journal article" date="2013" name="Antonie Van Leeuwenhoek">
        <title>Echinimonas agarilytica gen. nov., sp. nov., a new gammaproteobacterium isolated from the sea urchin Strongylocentrotus intermedius.</title>
        <authorList>
            <person name="Nedashkovskaya O.I."/>
            <person name="Stenkova A.M."/>
            <person name="Zhukova N.V."/>
            <person name="Van Trappen S."/>
            <person name="Lee J.S."/>
            <person name="Kim S.B."/>
        </authorList>
    </citation>
    <scope>NUCLEOTIDE SEQUENCE [LARGE SCALE GENOMIC DNA]</scope>
    <source>
        <strain evidence="4 5">KMM 6351</strain>
    </source>
</reference>
<name>A0AA41WAG6_9GAMM</name>
<evidence type="ECO:0000313" key="4">
    <source>
        <dbReference type="EMBL" id="MCM2681272.1"/>
    </source>
</evidence>
<dbReference type="AlphaFoldDB" id="A0AA41WAG6"/>
<dbReference type="Gene3D" id="1.20.120.160">
    <property type="entry name" value="HPT domain"/>
    <property type="match status" value="1"/>
</dbReference>
<evidence type="ECO:0000256" key="1">
    <source>
        <dbReference type="ARBA" id="ARBA00023012"/>
    </source>
</evidence>
<keyword evidence="1" id="KW-0902">Two-component regulatory system</keyword>
<evidence type="ECO:0000259" key="3">
    <source>
        <dbReference type="PROSITE" id="PS50894"/>
    </source>
</evidence>